<proteinExistence type="predicted"/>
<gene>
    <name evidence="1" type="ORF">KSP40_PGU004480</name>
</gene>
<name>A0ABR2N0Y9_9ASPA</name>
<keyword evidence="2" id="KW-1185">Reference proteome</keyword>
<reference evidence="1 2" key="1">
    <citation type="journal article" date="2022" name="Nat. Plants">
        <title>Genomes of leafy and leafless Platanthera orchids illuminate the evolution of mycoheterotrophy.</title>
        <authorList>
            <person name="Li M.H."/>
            <person name="Liu K.W."/>
            <person name="Li Z."/>
            <person name="Lu H.C."/>
            <person name="Ye Q.L."/>
            <person name="Zhang D."/>
            <person name="Wang J.Y."/>
            <person name="Li Y.F."/>
            <person name="Zhong Z.M."/>
            <person name="Liu X."/>
            <person name="Yu X."/>
            <person name="Liu D.K."/>
            <person name="Tu X.D."/>
            <person name="Liu B."/>
            <person name="Hao Y."/>
            <person name="Liao X.Y."/>
            <person name="Jiang Y.T."/>
            <person name="Sun W.H."/>
            <person name="Chen J."/>
            <person name="Chen Y.Q."/>
            <person name="Ai Y."/>
            <person name="Zhai J.W."/>
            <person name="Wu S.S."/>
            <person name="Zhou Z."/>
            <person name="Hsiao Y.Y."/>
            <person name="Wu W.L."/>
            <person name="Chen Y.Y."/>
            <person name="Lin Y.F."/>
            <person name="Hsu J.L."/>
            <person name="Li C.Y."/>
            <person name="Wang Z.W."/>
            <person name="Zhao X."/>
            <person name="Zhong W.Y."/>
            <person name="Ma X.K."/>
            <person name="Ma L."/>
            <person name="Huang J."/>
            <person name="Chen G.Z."/>
            <person name="Huang M.Z."/>
            <person name="Huang L."/>
            <person name="Peng D.H."/>
            <person name="Luo Y.B."/>
            <person name="Zou S.Q."/>
            <person name="Chen S.P."/>
            <person name="Lan S."/>
            <person name="Tsai W.C."/>
            <person name="Van de Peer Y."/>
            <person name="Liu Z.J."/>
        </authorList>
    </citation>
    <scope>NUCLEOTIDE SEQUENCE [LARGE SCALE GENOMIC DNA]</scope>
    <source>
        <strain evidence="1">Lor288</strain>
    </source>
</reference>
<sequence length="94" mass="10482">MPCPFDQVLKRHRGDLGQLHLKSLSCKPKLKTSMRVCRSCTRRARSRRPAFLLGDVGDSTSPALLEAFQGTRLPQRTHVVSSLSATHLLTTLLE</sequence>
<dbReference type="EMBL" id="JBBWWR010000002">
    <property type="protein sequence ID" value="KAK8970150.1"/>
    <property type="molecule type" value="Genomic_DNA"/>
</dbReference>
<protein>
    <submittedName>
        <fullName evidence="1">Uncharacterized protein</fullName>
    </submittedName>
</protein>
<evidence type="ECO:0000313" key="2">
    <source>
        <dbReference type="Proteomes" id="UP001412067"/>
    </source>
</evidence>
<comment type="caution">
    <text evidence="1">The sequence shown here is derived from an EMBL/GenBank/DDBJ whole genome shotgun (WGS) entry which is preliminary data.</text>
</comment>
<organism evidence="1 2">
    <name type="scientific">Platanthera guangdongensis</name>
    <dbReference type="NCBI Taxonomy" id="2320717"/>
    <lineage>
        <taxon>Eukaryota</taxon>
        <taxon>Viridiplantae</taxon>
        <taxon>Streptophyta</taxon>
        <taxon>Embryophyta</taxon>
        <taxon>Tracheophyta</taxon>
        <taxon>Spermatophyta</taxon>
        <taxon>Magnoliopsida</taxon>
        <taxon>Liliopsida</taxon>
        <taxon>Asparagales</taxon>
        <taxon>Orchidaceae</taxon>
        <taxon>Orchidoideae</taxon>
        <taxon>Orchideae</taxon>
        <taxon>Orchidinae</taxon>
        <taxon>Platanthera</taxon>
    </lineage>
</organism>
<dbReference type="Proteomes" id="UP001412067">
    <property type="component" value="Unassembled WGS sequence"/>
</dbReference>
<evidence type="ECO:0000313" key="1">
    <source>
        <dbReference type="EMBL" id="KAK8970150.1"/>
    </source>
</evidence>
<accession>A0ABR2N0Y9</accession>